<organism evidence="12 13">
    <name type="scientific">Rhizopogon vesiculosus</name>
    <dbReference type="NCBI Taxonomy" id="180088"/>
    <lineage>
        <taxon>Eukaryota</taxon>
        <taxon>Fungi</taxon>
        <taxon>Dikarya</taxon>
        <taxon>Basidiomycota</taxon>
        <taxon>Agaricomycotina</taxon>
        <taxon>Agaricomycetes</taxon>
        <taxon>Agaricomycetidae</taxon>
        <taxon>Boletales</taxon>
        <taxon>Suillineae</taxon>
        <taxon>Rhizopogonaceae</taxon>
        <taxon>Rhizopogon</taxon>
    </lineage>
</organism>
<feature type="binding site" evidence="11">
    <location>
        <position position="270"/>
    </location>
    <ligand>
        <name>Fe(2+)</name>
        <dbReference type="ChEBI" id="CHEBI:29033"/>
        <note>for iron-dependent acireductone dioxygenase activity</note>
    </ligand>
</feature>
<sequence length="361" mass="42276">MRAYYFDNLEGDQRLPHDSGVEVSDEILTSIGVLHWHIPIDAEGKYEQEVAAIAKERDYKDQDILSISKESLGDAYEPMLNAFYHEHMHEEEEIRYLLEGCAFFDVREHSSERWIRCHTGVGDLLVMPPGIYHRFTLDMSNQLRAMRFFKNQPKWVAYNRGQETDANPYRLEYLKSIEVHTMRAYYFDNLEGDQRLPHDSGVEASEEVLRSIGVLHRHIPIDAEGKYEQEVAAVAKERDYKNHDIVAISKEGLGDEYETKIKSFYHEHMHEDEEIRYLLEGSGFFDVREHSSESWIRCHMGAGDLLVLPAGIYHRFTLDMGNRVRTMRLFKDEPKWIAHNRGNETDANPYRAEYLKSIEVQ</sequence>
<protein>
    <recommendedName>
        <fullName evidence="11">Acireductone dioxygenase</fullName>
    </recommendedName>
    <alternativeName>
        <fullName evidence="11">Acireductone dioxygenase (Fe(2+)-requiring)</fullName>
        <shortName evidence="11">ARD'</shortName>
        <shortName evidence="11">Fe-ARD</shortName>
        <ecNumber evidence="11">1.13.11.54</ecNumber>
    </alternativeName>
    <alternativeName>
        <fullName evidence="11">Acireductone dioxygenase (Ni(2+)-requiring)</fullName>
        <shortName evidence="11">ARD</shortName>
        <shortName evidence="11">Ni-ARD</shortName>
        <ecNumber evidence="11">1.13.11.53</ecNumber>
    </alternativeName>
</protein>
<dbReference type="GO" id="GO:0005506">
    <property type="term" value="F:iron ion binding"/>
    <property type="evidence" value="ECO:0007669"/>
    <property type="project" value="UniProtKB-UniRule"/>
</dbReference>
<feature type="binding site" evidence="11">
    <location>
        <position position="133"/>
    </location>
    <ligand>
        <name>Ni(2+)</name>
        <dbReference type="ChEBI" id="CHEBI:49786"/>
        <note>for nickel-dependent acireductone dioxygenase activity</note>
    </ligand>
</feature>
<proteinExistence type="inferred from homology"/>
<feature type="binding site" evidence="11">
    <location>
        <position position="314"/>
    </location>
    <ligand>
        <name>Ni(2+)</name>
        <dbReference type="ChEBI" id="CHEBI:49786"/>
        <note>for nickel-dependent acireductone dioxygenase activity</note>
    </ligand>
</feature>
<evidence type="ECO:0000256" key="3">
    <source>
        <dbReference type="ARBA" id="ARBA00022596"/>
    </source>
</evidence>
<dbReference type="EC" id="1.13.11.53" evidence="11"/>
<feature type="binding site" evidence="11">
    <location>
        <position position="89"/>
    </location>
    <ligand>
        <name>Ni(2+)</name>
        <dbReference type="ChEBI" id="CHEBI:49786"/>
        <note>for nickel-dependent acireductone dioxygenase activity</note>
    </ligand>
</feature>
<dbReference type="UniPathway" id="UPA00904">
    <property type="reaction ID" value="UER00878"/>
</dbReference>
<dbReference type="FunFam" id="2.60.120.10:FF:000099">
    <property type="entry name" value="1,2-dihydroxy-3-keto-5-methylthiopentene dioxygenase"/>
    <property type="match status" value="2"/>
</dbReference>
<feature type="binding site" evidence="11">
    <location>
        <position position="268"/>
    </location>
    <ligand>
        <name>Ni(2+)</name>
        <dbReference type="ChEBI" id="CHEBI:49786"/>
        <note>for nickel-dependent acireductone dioxygenase activity</note>
    </ligand>
</feature>
<keyword evidence="9 11" id="KW-0486">Methionine biosynthesis</keyword>
<keyword evidence="8 11" id="KW-0408">Iron</keyword>
<evidence type="ECO:0000256" key="11">
    <source>
        <dbReference type="HAMAP-Rule" id="MF_03154"/>
    </source>
</evidence>
<keyword evidence="10 11" id="KW-0539">Nucleus</keyword>
<dbReference type="GO" id="GO:0005737">
    <property type="term" value="C:cytoplasm"/>
    <property type="evidence" value="ECO:0007669"/>
    <property type="project" value="UniProtKB-SubCell"/>
</dbReference>
<keyword evidence="6 11" id="KW-0223">Dioxygenase</keyword>
<dbReference type="GO" id="GO:0019509">
    <property type="term" value="P:L-methionine salvage from methylthioadenosine"/>
    <property type="evidence" value="ECO:0007669"/>
    <property type="project" value="UniProtKB-UniRule"/>
</dbReference>
<dbReference type="CDD" id="cd02232">
    <property type="entry name" value="cupin_ARD"/>
    <property type="match status" value="2"/>
</dbReference>
<comment type="catalytic activity">
    <reaction evidence="11">
        <text>1,2-dihydroxy-5-(methylsulfanyl)pent-1-en-3-one + O2 = 3-(methylsulfanyl)propanoate + CO + formate + 2 H(+)</text>
        <dbReference type="Rhea" id="RHEA:14161"/>
        <dbReference type="ChEBI" id="CHEBI:15378"/>
        <dbReference type="ChEBI" id="CHEBI:15379"/>
        <dbReference type="ChEBI" id="CHEBI:15740"/>
        <dbReference type="ChEBI" id="CHEBI:17245"/>
        <dbReference type="ChEBI" id="CHEBI:49016"/>
        <dbReference type="ChEBI" id="CHEBI:49252"/>
        <dbReference type="EC" id="1.13.11.53"/>
    </reaction>
</comment>
<keyword evidence="4 11" id="KW-0028">Amino-acid biosynthesis</keyword>
<accession>A0A1J8PYN9</accession>
<feature type="binding site" evidence="11">
    <location>
        <position position="274"/>
    </location>
    <ligand>
        <name>Ni(2+)</name>
        <dbReference type="ChEBI" id="CHEBI:49786"/>
        <note>for nickel-dependent acireductone dioxygenase activity</note>
    </ligand>
</feature>
<comment type="similarity">
    <text evidence="11">Belongs to the acireductone dioxygenase (ARD) family.</text>
</comment>
<feature type="binding site" evidence="11">
    <location>
        <position position="133"/>
    </location>
    <ligand>
        <name>Fe(2+)</name>
        <dbReference type="ChEBI" id="CHEBI:29033"/>
        <note>for iron-dependent acireductone dioxygenase activity</note>
    </ligand>
</feature>
<evidence type="ECO:0000256" key="6">
    <source>
        <dbReference type="ARBA" id="ARBA00022964"/>
    </source>
</evidence>
<evidence type="ECO:0000256" key="10">
    <source>
        <dbReference type="ARBA" id="ARBA00023242"/>
    </source>
</evidence>
<feature type="binding site" evidence="11">
    <location>
        <position position="268"/>
    </location>
    <ligand>
        <name>Fe(2+)</name>
        <dbReference type="ChEBI" id="CHEBI:29033"/>
        <note>for iron-dependent acireductone dioxygenase activity</note>
    </ligand>
</feature>
<dbReference type="GO" id="GO:0010309">
    <property type="term" value="F:acireductone dioxygenase [iron(II)-requiring] activity"/>
    <property type="evidence" value="ECO:0007669"/>
    <property type="project" value="UniProtKB-UniRule"/>
</dbReference>
<evidence type="ECO:0000256" key="2">
    <source>
        <dbReference type="ARBA" id="ARBA00022490"/>
    </source>
</evidence>
<dbReference type="GO" id="GO:0010308">
    <property type="term" value="F:acireductone dioxygenase (Ni2+-requiring) activity"/>
    <property type="evidence" value="ECO:0007669"/>
    <property type="project" value="UniProtKB-UniRule"/>
</dbReference>
<dbReference type="HAMAP" id="MF_03154">
    <property type="entry name" value="Salvage_MtnD_euk"/>
    <property type="match status" value="2"/>
</dbReference>
<dbReference type="OrthoDB" id="1867259at2759"/>
<feature type="binding site" evidence="11">
    <location>
        <position position="87"/>
    </location>
    <ligand>
        <name>Fe(2+)</name>
        <dbReference type="ChEBI" id="CHEBI:29033"/>
        <note>for iron-dependent acireductone dioxygenase activity</note>
    </ligand>
</feature>
<evidence type="ECO:0000256" key="7">
    <source>
        <dbReference type="ARBA" id="ARBA00023002"/>
    </source>
</evidence>
<dbReference type="GO" id="GO:0016151">
    <property type="term" value="F:nickel cation binding"/>
    <property type="evidence" value="ECO:0007669"/>
    <property type="project" value="UniProtKB-UniRule"/>
</dbReference>
<dbReference type="InterPro" id="IPR011051">
    <property type="entry name" value="RmlC_Cupin_sf"/>
</dbReference>
<feature type="binding site" evidence="11">
    <location>
        <position position="270"/>
    </location>
    <ligand>
        <name>Ni(2+)</name>
        <dbReference type="ChEBI" id="CHEBI:49786"/>
        <note>for nickel-dependent acireductone dioxygenase activity</note>
    </ligand>
</feature>
<feature type="binding site" evidence="11">
    <location>
        <position position="89"/>
    </location>
    <ligand>
        <name>Fe(2+)</name>
        <dbReference type="ChEBI" id="CHEBI:29033"/>
        <note>for iron-dependent acireductone dioxygenase activity</note>
    </ligand>
</feature>
<keyword evidence="3 11" id="KW-0533">Nickel</keyword>
<evidence type="ECO:0000256" key="9">
    <source>
        <dbReference type="ARBA" id="ARBA00023167"/>
    </source>
</evidence>
<dbReference type="InterPro" id="IPR027496">
    <property type="entry name" value="ARD_euk"/>
</dbReference>
<evidence type="ECO:0000256" key="8">
    <source>
        <dbReference type="ARBA" id="ARBA00023004"/>
    </source>
</evidence>
<feature type="binding site" evidence="11">
    <location>
        <position position="93"/>
    </location>
    <ligand>
        <name>Fe(2+)</name>
        <dbReference type="ChEBI" id="CHEBI:29033"/>
        <note>for iron-dependent acireductone dioxygenase activity</note>
    </ligand>
</feature>
<feature type="binding site" evidence="11">
    <location>
        <position position="314"/>
    </location>
    <ligand>
        <name>Fe(2+)</name>
        <dbReference type="ChEBI" id="CHEBI:29033"/>
        <note>for iron-dependent acireductone dioxygenase activity</note>
    </ligand>
</feature>
<keyword evidence="7 11" id="KW-0560">Oxidoreductase</keyword>
<comment type="catalytic activity">
    <reaction evidence="1 11">
        <text>1,2-dihydroxy-5-(methylsulfanyl)pent-1-en-3-one + O2 = 4-methylsulfanyl-2-oxobutanoate + formate + 2 H(+)</text>
        <dbReference type="Rhea" id="RHEA:24504"/>
        <dbReference type="ChEBI" id="CHEBI:15378"/>
        <dbReference type="ChEBI" id="CHEBI:15379"/>
        <dbReference type="ChEBI" id="CHEBI:15740"/>
        <dbReference type="ChEBI" id="CHEBI:16723"/>
        <dbReference type="ChEBI" id="CHEBI:49252"/>
        <dbReference type="EC" id="1.13.11.54"/>
    </reaction>
</comment>
<dbReference type="PANTHER" id="PTHR23418">
    <property type="entry name" value="ACIREDUCTONE DIOXYGENASE"/>
    <property type="match status" value="1"/>
</dbReference>
<dbReference type="InterPro" id="IPR004313">
    <property type="entry name" value="ARD"/>
</dbReference>
<dbReference type="SUPFAM" id="SSF51182">
    <property type="entry name" value="RmlC-like cupins"/>
    <property type="match status" value="2"/>
</dbReference>
<comment type="caution">
    <text evidence="12">The sequence shown here is derived from an EMBL/GenBank/DDBJ whole genome shotgun (WGS) entry which is preliminary data.</text>
</comment>
<feature type="binding site" evidence="11">
    <location>
        <position position="274"/>
    </location>
    <ligand>
        <name>Fe(2+)</name>
        <dbReference type="ChEBI" id="CHEBI:29033"/>
        <note>for iron-dependent acireductone dioxygenase activity</note>
    </ligand>
</feature>
<evidence type="ECO:0000313" key="13">
    <source>
        <dbReference type="Proteomes" id="UP000183567"/>
    </source>
</evidence>
<dbReference type="EMBL" id="LVVM01003952">
    <property type="protein sequence ID" value="OJA13957.1"/>
    <property type="molecule type" value="Genomic_DNA"/>
</dbReference>
<dbReference type="STRING" id="180088.A0A1J8PYN9"/>
<dbReference type="PANTHER" id="PTHR23418:SF0">
    <property type="entry name" value="ACIREDUCTONE DIOXYGENASE"/>
    <property type="match status" value="1"/>
</dbReference>
<comment type="cofactor">
    <cofactor evidence="11">
        <name>Fe(2+)</name>
        <dbReference type="ChEBI" id="CHEBI:29033"/>
    </cofactor>
    <cofactor evidence="11">
        <name>Ni(2+)</name>
        <dbReference type="ChEBI" id="CHEBI:49786"/>
    </cofactor>
    <text evidence="11">Binds either 1 Fe or Ni cation per monomer. Iron-binding promotes an acireductone dioxygenase reaction producing 2-keto-4-methylthiobutyrate, while nickel-binding promotes an acireductone dioxygenase reaction producing 3-(methylsulfanyl)propanoate.</text>
</comment>
<evidence type="ECO:0000256" key="1">
    <source>
        <dbReference type="ARBA" id="ARBA00000428"/>
    </source>
</evidence>
<evidence type="ECO:0000256" key="5">
    <source>
        <dbReference type="ARBA" id="ARBA00022723"/>
    </source>
</evidence>
<keyword evidence="2 11" id="KW-0963">Cytoplasm</keyword>
<reference evidence="12 13" key="1">
    <citation type="submission" date="2016-03" db="EMBL/GenBank/DDBJ databases">
        <title>Comparative genomics of the ectomycorrhizal sister species Rhizopogon vinicolor and Rhizopogon vesiculosus (Basidiomycota: Boletales) reveals a divergence of the mating type B locus.</title>
        <authorList>
            <person name="Mujic A.B."/>
            <person name="Kuo A."/>
            <person name="Tritt A."/>
            <person name="Lipzen A."/>
            <person name="Chen C."/>
            <person name="Johnson J."/>
            <person name="Sharma A."/>
            <person name="Barry K."/>
            <person name="Grigoriev I.V."/>
            <person name="Spatafora J.W."/>
        </authorList>
    </citation>
    <scope>NUCLEOTIDE SEQUENCE [LARGE SCALE GENOMIC DNA]</scope>
    <source>
        <strain evidence="12 13">AM-OR11-056</strain>
    </source>
</reference>
<feature type="binding site" evidence="11">
    <location>
        <position position="93"/>
    </location>
    <ligand>
        <name>Ni(2+)</name>
        <dbReference type="ChEBI" id="CHEBI:49786"/>
        <note>for nickel-dependent acireductone dioxygenase activity</note>
    </ligand>
</feature>
<keyword evidence="5 11" id="KW-0479">Metal-binding</keyword>
<comment type="subcellular location">
    <subcellularLocation>
        <location evidence="11">Cytoplasm</location>
    </subcellularLocation>
    <subcellularLocation>
        <location evidence="11">Nucleus</location>
    </subcellularLocation>
</comment>
<feature type="binding site" evidence="11">
    <location>
        <position position="87"/>
    </location>
    <ligand>
        <name>Ni(2+)</name>
        <dbReference type="ChEBI" id="CHEBI:49786"/>
        <note>for nickel-dependent acireductone dioxygenase activity</note>
    </ligand>
</feature>
<comment type="pathway">
    <text evidence="11">Amino-acid biosynthesis; L-methionine biosynthesis via salvage pathway; L-methionine from S-methyl-5-thio-alpha-D-ribose 1-phosphate: step 5/6.</text>
</comment>
<dbReference type="EC" id="1.13.11.54" evidence="11"/>
<dbReference type="Proteomes" id="UP000183567">
    <property type="component" value="Unassembled WGS sequence"/>
</dbReference>
<gene>
    <name evidence="11" type="primary">ADI1</name>
    <name evidence="12" type="ORF">AZE42_03614</name>
</gene>
<dbReference type="AlphaFoldDB" id="A0A1J8PYN9"/>
<keyword evidence="13" id="KW-1185">Reference proteome</keyword>
<evidence type="ECO:0000313" key="12">
    <source>
        <dbReference type="EMBL" id="OJA13957.1"/>
    </source>
</evidence>
<dbReference type="Pfam" id="PF03079">
    <property type="entry name" value="ARD"/>
    <property type="match status" value="2"/>
</dbReference>
<name>A0A1J8PYN9_9AGAM</name>
<comment type="function">
    <text evidence="11">Catalyzes 2 different reactions between oxygen and the acireductone 1,2-dihydroxy-3-keto-5-methylthiopentene (DHK-MTPene) depending upon the metal bound in the active site. Fe-containing acireductone dioxygenase (Fe-ARD) produces formate and 2-keto-4-methylthiobutyrate (KMTB), the alpha-ketoacid precursor of methionine in the methionine recycle pathway. Ni-containing acireductone dioxygenase (Ni-ARD) produces methylthiopropionate, carbon monoxide and formate, and does not lie on the methionine recycle pathway.</text>
</comment>
<dbReference type="InterPro" id="IPR014710">
    <property type="entry name" value="RmlC-like_jellyroll"/>
</dbReference>
<dbReference type="Gene3D" id="2.60.120.10">
    <property type="entry name" value="Jelly Rolls"/>
    <property type="match status" value="2"/>
</dbReference>
<evidence type="ECO:0000256" key="4">
    <source>
        <dbReference type="ARBA" id="ARBA00022605"/>
    </source>
</evidence>
<dbReference type="GO" id="GO:0005634">
    <property type="term" value="C:nucleus"/>
    <property type="evidence" value="ECO:0007669"/>
    <property type="project" value="UniProtKB-SubCell"/>
</dbReference>